<reference evidence="1" key="1">
    <citation type="submission" date="2023-08" db="EMBL/GenBank/DDBJ databases">
        <authorList>
            <person name="Chen Y."/>
            <person name="Shah S."/>
            <person name="Dougan E. K."/>
            <person name="Thang M."/>
            <person name="Chan C."/>
        </authorList>
    </citation>
    <scope>NUCLEOTIDE SEQUENCE</scope>
</reference>
<protein>
    <submittedName>
        <fullName evidence="1">Uncharacterized protein</fullName>
    </submittedName>
</protein>
<dbReference type="Proteomes" id="UP001178507">
    <property type="component" value="Unassembled WGS sequence"/>
</dbReference>
<keyword evidence="2" id="KW-1185">Reference proteome</keyword>
<evidence type="ECO:0000313" key="1">
    <source>
        <dbReference type="EMBL" id="CAJ1396701.1"/>
    </source>
</evidence>
<accession>A0AA36IZX7</accession>
<comment type="caution">
    <text evidence="1">The sequence shown here is derived from an EMBL/GenBank/DDBJ whole genome shotgun (WGS) entry which is preliminary data.</text>
</comment>
<evidence type="ECO:0000313" key="2">
    <source>
        <dbReference type="Proteomes" id="UP001178507"/>
    </source>
</evidence>
<dbReference type="EMBL" id="CAUJNA010003240">
    <property type="protein sequence ID" value="CAJ1396701.1"/>
    <property type="molecule type" value="Genomic_DNA"/>
</dbReference>
<sequence>MGGAISKIGKAKKLSNLLSGRSKKDRDKFDRAFAKYPPTPSRTWGFQANTNAIYANDSWASTQKRIRMSDINRFLGMKPYPGKPSQGVIHPGWYNLVWGNPEEHWWSDAEDQNYNLQFSKQQHHDMGPKGVLIALACTALAAGARASRAHRNRKQIGWGKFL</sequence>
<name>A0AA36IZX7_9DINO</name>
<proteinExistence type="predicted"/>
<gene>
    <name evidence="1" type="ORF">EVOR1521_LOCUS20880</name>
</gene>
<dbReference type="AlphaFoldDB" id="A0AA36IZX7"/>
<organism evidence="1 2">
    <name type="scientific">Effrenium voratum</name>
    <dbReference type="NCBI Taxonomy" id="2562239"/>
    <lineage>
        <taxon>Eukaryota</taxon>
        <taxon>Sar</taxon>
        <taxon>Alveolata</taxon>
        <taxon>Dinophyceae</taxon>
        <taxon>Suessiales</taxon>
        <taxon>Symbiodiniaceae</taxon>
        <taxon>Effrenium</taxon>
    </lineage>
</organism>